<evidence type="ECO:0000256" key="1">
    <source>
        <dbReference type="SAM" id="MobiDB-lite"/>
    </source>
</evidence>
<organism evidence="2 3">
    <name type="scientific">Trachymyrmex cornetzi</name>
    <dbReference type="NCBI Taxonomy" id="471704"/>
    <lineage>
        <taxon>Eukaryota</taxon>
        <taxon>Metazoa</taxon>
        <taxon>Ecdysozoa</taxon>
        <taxon>Arthropoda</taxon>
        <taxon>Hexapoda</taxon>
        <taxon>Insecta</taxon>
        <taxon>Pterygota</taxon>
        <taxon>Neoptera</taxon>
        <taxon>Endopterygota</taxon>
        <taxon>Hymenoptera</taxon>
        <taxon>Apocrita</taxon>
        <taxon>Aculeata</taxon>
        <taxon>Formicoidea</taxon>
        <taxon>Formicidae</taxon>
        <taxon>Myrmicinae</taxon>
        <taxon>Trachymyrmex</taxon>
    </lineage>
</organism>
<name>A0A151IRV8_9HYME</name>
<dbReference type="EMBL" id="KQ981111">
    <property type="protein sequence ID" value="KYN09426.1"/>
    <property type="molecule type" value="Genomic_DNA"/>
</dbReference>
<gene>
    <name evidence="2" type="ORF">ALC57_18458</name>
</gene>
<keyword evidence="3" id="KW-1185">Reference proteome</keyword>
<dbReference type="Proteomes" id="UP000078492">
    <property type="component" value="Unassembled WGS sequence"/>
</dbReference>
<accession>A0A151IRV8</accession>
<feature type="region of interest" description="Disordered" evidence="1">
    <location>
        <begin position="27"/>
        <end position="47"/>
    </location>
</feature>
<dbReference type="AlphaFoldDB" id="A0A151IRV8"/>
<evidence type="ECO:0000313" key="2">
    <source>
        <dbReference type="EMBL" id="KYN09426.1"/>
    </source>
</evidence>
<evidence type="ECO:0000313" key="3">
    <source>
        <dbReference type="Proteomes" id="UP000078492"/>
    </source>
</evidence>
<sequence length="91" mass="10161">MKKWLKGAEEAYMVFLEQIKFLLGRRAQEGTGRVGASDPREAKGLSGDMIPTLSSVVDHGGGSVYSTTWVHLDEMPDRRFLGMFNVVLRKC</sequence>
<proteinExistence type="predicted"/>
<protein>
    <submittedName>
        <fullName evidence="2">Uncharacterized protein</fullName>
    </submittedName>
</protein>
<reference evidence="2 3" key="1">
    <citation type="submission" date="2015-09" db="EMBL/GenBank/DDBJ databases">
        <title>Trachymyrmex cornetzi WGS genome.</title>
        <authorList>
            <person name="Nygaard S."/>
            <person name="Hu H."/>
            <person name="Boomsma J."/>
            <person name="Zhang G."/>
        </authorList>
    </citation>
    <scope>NUCLEOTIDE SEQUENCE [LARGE SCALE GENOMIC DNA]</scope>
    <source>
        <strain evidence="2">Tcor2-1</strain>
        <tissue evidence="2">Whole body</tissue>
    </source>
</reference>